<evidence type="ECO:0000256" key="1">
    <source>
        <dbReference type="ARBA" id="ARBA00001933"/>
    </source>
</evidence>
<protein>
    <submittedName>
        <fullName evidence="4">Glycine C-acetyltransferase</fullName>
    </submittedName>
</protein>
<comment type="cofactor">
    <cofactor evidence="1">
        <name>pyridoxal 5'-phosphate</name>
        <dbReference type="ChEBI" id="CHEBI:597326"/>
    </cofactor>
</comment>
<dbReference type="OrthoDB" id="9807157at2"/>
<dbReference type="InterPro" id="IPR015422">
    <property type="entry name" value="PyrdxlP-dep_Trfase_small"/>
</dbReference>
<evidence type="ECO:0000256" key="2">
    <source>
        <dbReference type="ARBA" id="ARBA00022679"/>
    </source>
</evidence>
<sequence>MRDLFDKIYKDKGPLGKWAEQAEGYFVFPKLEGPISNRMKFRGRDVITWSVNDYLGLANHPEVRKVDAEAAAEWGSAYPMGARMMSGHTSLHEKLQDELASFVHKQAAYLLNFGYQGMVSTIDALVSKQDVIVYDVDAHACIIDGVRLHLGQRFTYKHNDMESIEKNLQRATKIAEQSGGGILLISEGVFGMRGEQGKLKEIVELKKKYKFRLFVDDAHGFGTLGKTGAGAGEEQGVQDDIDVYFATFAKSMASTGAFIAGDKEIIDYLKYNLRSQMFAKSLQMQLVIGALKRLEMLRTRPELKNKLWENVNALQNGLKDRGFDIGTTQSCVTPVYLKGSIPEAMALVKDLRENYGVFCSIVVYPVIPKGLILLRMIPTASHTLEDVEETLVAFSSIRERLENGTYKRLSASVAAAMANKA</sequence>
<dbReference type="GO" id="GO:0016740">
    <property type="term" value="F:transferase activity"/>
    <property type="evidence" value="ECO:0007669"/>
    <property type="project" value="UniProtKB-KW"/>
</dbReference>
<feature type="domain" description="Aminotransferase class I/classII large" evidence="3">
    <location>
        <begin position="45"/>
        <end position="392"/>
    </location>
</feature>
<name>A0A1I1MB48_9FLAO</name>
<accession>A0A1I1MB48</accession>
<organism evidence="4 5">
    <name type="scientific">Zunongwangia mangrovi</name>
    <dbReference type="NCBI Taxonomy" id="1334022"/>
    <lineage>
        <taxon>Bacteria</taxon>
        <taxon>Pseudomonadati</taxon>
        <taxon>Bacteroidota</taxon>
        <taxon>Flavobacteriia</taxon>
        <taxon>Flavobacteriales</taxon>
        <taxon>Flavobacteriaceae</taxon>
        <taxon>Zunongwangia</taxon>
    </lineage>
</organism>
<dbReference type="AlphaFoldDB" id="A0A1I1MB48"/>
<keyword evidence="5" id="KW-1185">Reference proteome</keyword>
<evidence type="ECO:0000313" key="4">
    <source>
        <dbReference type="EMBL" id="SFC82316.1"/>
    </source>
</evidence>
<dbReference type="PANTHER" id="PTHR13693">
    <property type="entry name" value="CLASS II AMINOTRANSFERASE/8-AMINO-7-OXONONANOATE SYNTHASE"/>
    <property type="match status" value="1"/>
</dbReference>
<dbReference type="SUPFAM" id="SSF53383">
    <property type="entry name" value="PLP-dependent transferases"/>
    <property type="match status" value="1"/>
</dbReference>
<evidence type="ECO:0000313" key="5">
    <source>
        <dbReference type="Proteomes" id="UP000199438"/>
    </source>
</evidence>
<dbReference type="STRING" id="1334022.SAMN04487907_109114"/>
<evidence type="ECO:0000259" key="3">
    <source>
        <dbReference type="Pfam" id="PF00155"/>
    </source>
</evidence>
<proteinExistence type="predicted"/>
<dbReference type="InterPro" id="IPR050087">
    <property type="entry name" value="AON_synthase_class-II"/>
</dbReference>
<dbReference type="Gene3D" id="3.40.640.10">
    <property type="entry name" value="Type I PLP-dependent aspartate aminotransferase-like (Major domain)"/>
    <property type="match status" value="1"/>
</dbReference>
<dbReference type="EMBL" id="FOKV01000009">
    <property type="protein sequence ID" value="SFC82316.1"/>
    <property type="molecule type" value="Genomic_DNA"/>
</dbReference>
<dbReference type="InterPro" id="IPR015424">
    <property type="entry name" value="PyrdxlP-dep_Trfase"/>
</dbReference>
<dbReference type="Pfam" id="PF00155">
    <property type="entry name" value="Aminotran_1_2"/>
    <property type="match status" value="1"/>
</dbReference>
<dbReference type="Gene3D" id="3.90.1150.10">
    <property type="entry name" value="Aspartate Aminotransferase, domain 1"/>
    <property type="match status" value="1"/>
</dbReference>
<dbReference type="GO" id="GO:0030170">
    <property type="term" value="F:pyridoxal phosphate binding"/>
    <property type="evidence" value="ECO:0007669"/>
    <property type="project" value="InterPro"/>
</dbReference>
<dbReference type="InterPro" id="IPR015421">
    <property type="entry name" value="PyrdxlP-dep_Trfase_major"/>
</dbReference>
<keyword evidence="2 4" id="KW-0808">Transferase</keyword>
<dbReference type="InterPro" id="IPR004839">
    <property type="entry name" value="Aminotransferase_I/II_large"/>
</dbReference>
<reference evidence="5" key="1">
    <citation type="submission" date="2016-10" db="EMBL/GenBank/DDBJ databases">
        <authorList>
            <person name="Varghese N."/>
            <person name="Submissions S."/>
        </authorList>
    </citation>
    <scope>NUCLEOTIDE SEQUENCE [LARGE SCALE GENOMIC DNA]</scope>
    <source>
        <strain evidence="5">DSM 24499</strain>
    </source>
</reference>
<dbReference type="Proteomes" id="UP000199438">
    <property type="component" value="Unassembled WGS sequence"/>
</dbReference>
<dbReference type="RefSeq" id="WP_092544478.1">
    <property type="nucleotide sequence ID" value="NZ_FOKV01000009.1"/>
</dbReference>
<gene>
    <name evidence="4" type="ORF">SAMN04487907_109114</name>
</gene>